<dbReference type="InterPro" id="IPR010131">
    <property type="entry name" value="MdtP/NodT-like"/>
</dbReference>
<reference evidence="1" key="1">
    <citation type="submission" date="2019-08" db="EMBL/GenBank/DDBJ databases">
        <authorList>
            <person name="Kucharzyk K."/>
            <person name="Murdoch R.W."/>
            <person name="Higgins S."/>
            <person name="Loffler F."/>
        </authorList>
    </citation>
    <scope>NUCLEOTIDE SEQUENCE</scope>
</reference>
<evidence type="ECO:0000313" key="1">
    <source>
        <dbReference type="EMBL" id="MPN06667.1"/>
    </source>
</evidence>
<accession>A0A645EXN5</accession>
<sequence>MKRAAAALGLSRSALYPRFALSGSLLYSYNPTKNRRSTSDSIPVIGPVIDIPLFDWGRRRSQADGDEAAMDVAVTGYRQAVLQSISDVETALTGLRAQRERMAALAQVHRQIAARDAMLKRREQLGLASEFSRVDERRALLRNQSDQTVAQGAQALAYVTLYKALGGAPLPADPADKEATP</sequence>
<proteinExistence type="predicted"/>
<organism evidence="1">
    <name type="scientific">bioreactor metagenome</name>
    <dbReference type="NCBI Taxonomy" id="1076179"/>
    <lineage>
        <taxon>unclassified sequences</taxon>
        <taxon>metagenomes</taxon>
        <taxon>ecological metagenomes</taxon>
    </lineage>
</organism>
<dbReference type="PANTHER" id="PTHR30203">
    <property type="entry name" value="OUTER MEMBRANE CATION EFFLUX PROTEIN"/>
    <property type="match status" value="1"/>
</dbReference>
<dbReference type="InterPro" id="IPR003423">
    <property type="entry name" value="OMP_efflux"/>
</dbReference>
<dbReference type="EMBL" id="VSSQ01052594">
    <property type="protein sequence ID" value="MPN06667.1"/>
    <property type="molecule type" value="Genomic_DNA"/>
</dbReference>
<dbReference type="Gene3D" id="1.20.1600.10">
    <property type="entry name" value="Outer membrane efflux proteins (OEP)"/>
    <property type="match status" value="1"/>
</dbReference>
<dbReference type="Pfam" id="PF02321">
    <property type="entry name" value="OEP"/>
    <property type="match status" value="1"/>
</dbReference>
<dbReference type="AlphaFoldDB" id="A0A645EXN5"/>
<gene>
    <name evidence="1" type="primary">srpC_29</name>
    <name evidence="1" type="ORF">SDC9_153923</name>
</gene>
<protein>
    <submittedName>
        <fullName evidence="1">Solvent efflux pump outer membrane protein SrpC</fullName>
    </submittedName>
</protein>
<dbReference type="SUPFAM" id="SSF56954">
    <property type="entry name" value="Outer membrane efflux proteins (OEP)"/>
    <property type="match status" value="1"/>
</dbReference>
<name>A0A645EXN5_9ZZZZ</name>
<comment type="caution">
    <text evidence="1">The sequence shown here is derived from an EMBL/GenBank/DDBJ whole genome shotgun (WGS) entry which is preliminary data.</text>
</comment>
<dbReference type="GO" id="GO:0015562">
    <property type="term" value="F:efflux transmembrane transporter activity"/>
    <property type="evidence" value="ECO:0007669"/>
    <property type="project" value="InterPro"/>
</dbReference>